<feature type="compositionally biased region" description="Basic residues" evidence="8">
    <location>
        <begin position="151"/>
        <end position="161"/>
    </location>
</feature>
<evidence type="ECO:0000313" key="12">
    <source>
        <dbReference type="RefSeq" id="XP_005110494.2"/>
    </source>
</evidence>
<dbReference type="PROSITE" id="PS50262">
    <property type="entry name" value="G_PROTEIN_RECEP_F1_2"/>
    <property type="match status" value="1"/>
</dbReference>
<comment type="subcellular location">
    <subcellularLocation>
        <location evidence="1">Membrane</location>
        <topology evidence="1">Multi-pass membrane protein</topology>
    </subcellularLocation>
</comment>
<gene>
    <name evidence="12" type="primary">LOC101847771</name>
</gene>
<evidence type="ECO:0000256" key="2">
    <source>
        <dbReference type="ARBA" id="ARBA00022692"/>
    </source>
</evidence>
<evidence type="ECO:0000256" key="3">
    <source>
        <dbReference type="ARBA" id="ARBA00022989"/>
    </source>
</evidence>
<proteinExistence type="predicted"/>
<keyword evidence="2 9" id="KW-0812">Transmembrane</keyword>
<dbReference type="Gene3D" id="1.20.1070.10">
    <property type="entry name" value="Rhodopsin 7-helix transmembrane proteins"/>
    <property type="match status" value="1"/>
</dbReference>
<reference evidence="12" key="1">
    <citation type="submission" date="2025-08" db="UniProtKB">
        <authorList>
            <consortium name="RefSeq"/>
        </authorList>
    </citation>
    <scope>IDENTIFICATION</scope>
</reference>
<evidence type="ECO:0000256" key="7">
    <source>
        <dbReference type="ARBA" id="ARBA00023224"/>
    </source>
</evidence>
<feature type="transmembrane region" description="Helical" evidence="9">
    <location>
        <begin position="68"/>
        <end position="95"/>
    </location>
</feature>
<dbReference type="GeneID" id="101847771"/>
<name>A0ABM0K7D0_APLCA</name>
<feature type="region of interest" description="Disordered" evidence="8">
    <location>
        <begin position="111"/>
        <end position="164"/>
    </location>
</feature>
<accession>A0ABM0K7D0</accession>
<keyword evidence="4" id="KW-0297">G-protein coupled receptor</keyword>
<keyword evidence="11" id="KW-1185">Reference proteome</keyword>
<keyword evidence="7" id="KW-0807">Transducer</keyword>
<feature type="transmembrane region" description="Helical" evidence="9">
    <location>
        <begin position="222"/>
        <end position="241"/>
    </location>
</feature>
<dbReference type="InterPro" id="IPR017452">
    <property type="entry name" value="GPCR_Rhodpsn_7TM"/>
</dbReference>
<protein>
    <submittedName>
        <fullName evidence="12">Cholecystokinin receptor type A-like</fullName>
    </submittedName>
</protein>
<dbReference type="PRINTS" id="PR00237">
    <property type="entry name" value="GPCRRHODOPSN"/>
</dbReference>
<evidence type="ECO:0000313" key="11">
    <source>
        <dbReference type="Proteomes" id="UP000694888"/>
    </source>
</evidence>
<evidence type="ECO:0000259" key="10">
    <source>
        <dbReference type="PROSITE" id="PS50262"/>
    </source>
</evidence>
<dbReference type="PANTHER" id="PTHR45695">
    <property type="entry name" value="LEUCOKININ RECEPTOR-RELATED"/>
    <property type="match status" value="1"/>
</dbReference>
<evidence type="ECO:0000256" key="6">
    <source>
        <dbReference type="ARBA" id="ARBA00023170"/>
    </source>
</evidence>
<feature type="domain" description="G-protein coupled receptors family 1 profile" evidence="10">
    <location>
        <begin position="1"/>
        <end position="239"/>
    </location>
</feature>
<keyword evidence="5 9" id="KW-0472">Membrane</keyword>
<feature type="transmembrane region" description="Helical" evidence="9">
    <location>
        <begin position="15"/>
        <end position="34"/>
    </location>
</feature>
<feature type="compositionally biased region" description="Gly residues" evidence="8">
    <location>
        <begin position="124"/>
        <end position="142"/>
    </location>
</feature>
<dbReference type="InterPro" id="IPR000276">
    <property type="entry name" value="GPCR_Rhodpsn"/>
</dbReference>
<evidence type="ECO:0000256" key="9">
    <source>
        <dbReference type="SAM" id="Phobius"/>
    </source>
</evidence>
<sequence>MKARSWYTGENTKKMLPCVWAVAVVLSAPTLYVWDIDPTTFYNNVTSVTVVICADIGVSQSHRLYYAIYQFLVMFIIPVVVLFFCYTFVIHALWLSSRQLKQMTSHSNSGYSTVSTIEEPQRQHGGGGGGGGGGGCEGGGSVGAHSPGSQRHSHLRSRRSMVSRATREHSAEVFRARKQVIKMLITIILAFFLCWGPKLLLAILQRVGFQWMFSPQALNTKIILNLLPFVHSCLNPIIYGFMSKSFRTRMQCACRSYICRKTHPSLQQGRRLLAGSDYELETRSTNGTVHTVHTKISLRQASSSHSDT</sequence>
<evidence type="ECO:0000256" key="5">
    <source>
        <dbReference type="ARBA" id="ARBA00023136"/>
    </source>
</evidence>
<dbReference type="SUPFAM" id="SSF81321">
    <property type="entry name" value="Family A G protein-coupled receptor-like"/>
    <property type="match status" value="1"/>
</dbReference>
<evidence type="ECO:0000256" key="4">
    <source>
        <dbReference type="ARBA" id="ARBA00023040"/>
    </source>
</evidence>
<keyword evidence="6" id="KW-0675">Receptor</keyword>
<dbReference type="Proteomes" id="UP000694888">
    <property type="component" value="Unplaced"/>
</dbReference>
<dbReference type="RefSeq" id="XP_005110494.2">
    <property type="nucleotide sequence ID" value="XM_005110437.2"/>
</dbReference>
<evidence type="ECO:0000256" key="8">
    <source>
        <dbReference type="SAM" id="MobiDB-lite"/>
    </source>
</evidence>
<dbReference type="PANTHER" id="PTHR45695:SF9">
    <property type="entry name" value="LEUCOKININ RECEPTOR"/>
    <property type="match status" value="1"/>
</dbReference>
<feature type="transmembrane region" description="Helical" evidence="9">
    <location>
        <begin position="183"/>
        <end position="202"/>
    </location>
</feature>
<keyword evidence="3 9" id="KW-1133">Transmembrane helix</keyword>
<organism evidence="11 12">
    <name type="scientific">Aplysia californica</name>
    <name type="common">California sea hare</name>
    <dbReference type="NCBI Taxonomy" id="6500"/>
    <lineage>
        <taxon>Eukaryota</taxon>
        <taxon>Metazoa</taxon>
        <taxon>Spiralia</taxon>
        <taxon>Lophotrochozoa</taxon>
        <taxon>Mollusca</taxon>
        <taxon>Gastropoda</taxon>
        <taxon>Heterobranchia</taxon>
        <taxon>Euthyneura</taxon>
        <taxon>Tectipleura</taxon>
        <taxon>Aplysiida</taxon>
        <taxon>Aplysioidea</taxon>
        <taxon>Aplysiidae</taxon>
        <taxon>Aplysia</taxon>
    </lineage>
</organism>
<dbReference type="Pfam" id="PF00001">
    <property type="entry name" value="7tm_1"/>
    <property type="match status" value="1"/>
</dbReference>
<evidence type="ECO:0000256" key="1">
    <source>
        <dbReference type="ARBA" id="ARBA00004141"/>
    </source>
</evidence>